<dbReference type="Pfam" id="PF18962">
    <property type="entry name" value="Por_Secre_tail"/>
    <property type="match status" value="1"/>
</dbReference>
<evidence type="ECO:0000259" key="2">
    <source>
        <dbReference type="PROSITE" id="PS50853"/>
    </source>
</evidence>
<dbReference type="SUPFAM" id="SSF49265">
    <property type="entry name" value="Fibronectin type III"/>
    <property type="match status" value="1"/>
</dbReference>
<feature type="domain" description="Fibronectin type-III" evidence="2">
    <location>
        <begin position="554"/>
        <end position="649"/>
    </location>
</feature>
<dbReference type="Gene3D" id="2.60.120.200">
    <property type="match status" value="1"/>
</dbReference>
<dbReference type="PROSITE" id="PS50853">
    <property type="entry name" value="FN3"/>
    <property type="match status" value="1"/>
</dbReference>
<dbReference type="NCBIfam" id="TIGR04183">
    <property type="entry name" value="Por_Secre_tail"/>
    <property type="match status" value="1"/>
</dbReference>
<dbReference type="InterPro" id="IPR013783">
    <property type="entry name" value="Ig-like_fold"/>
</dbReference>
<dbReference type="Gene3D" id="2.60.40.10">
    <property type="entry name" value="Immunoglobulins"/>
    <property type="match status" value="2"/>
</dbReference>
<dbReference type="SMART" id="SM00060">
    <property type="entry name" value="FN3"/>
    <property type="match status" value="1"/>
</dbReference>
<sequence length="903" mass="93934">MAQSYPEDKVRLRGRHWALAALLALGTTGLHAQNLNYRTYGTQTGVTAYTDLADTGTVISTPDKDDSNSAAQEIGFTFRYNNQDFTQFILNTNGYLKLGGTAPSPALYYEAAQTFAQGGPFKSTNAADVNLLIPFAADLLGPDAAEYRVATTGTAPNRVCTIQWKNVQDKPRQTTTTGTGATTTVAEQYTGFSFQVKLYEINNVIDFVYNTPTAGAGAAAPKVAVVGLKGSGNGFEQILSVAKNTNVAWSGPTFAQGDYGGIPFVFAKTTLPDAGRTYRFRPAAATDASVAAIYTLGKLPISGVGPQTIQGAVRNEGYTTLTNVPVTLTVAGANSFTSSKTVASIAPGATATVAFDSFTPTATGDNTVTVTATAAGDVTTANNTTTVAQQVTADTYSHATPGVLNTSSYGGTTAVAYLSRFQATDTRSVQSVNVYTNNAASVGRTVYAVVVNAQGAIIARSPDYQLQTADMGRYNTYTLSTPAIVYGTDFFVGLALTPNATSYFPVGTQAENPTRRLSTYSLAIGAGTAPADLSTSNAGKLMIEAVTAPVTCLPPTNLLVSATTSTGATLSFTAPAGTAPAGYSLVYGPAGFDPATAGTPVTGTTSPLALTGLAPATTYQAYVRSTCSSTSASLFSAPVTFTTLCTPPAPLATFPYNENFDGVTAPALPCGFTVLDANTDGFTWTTSTAAARSGANALTYNFNNQSLTTAADDWVFTPALTLQAAQQYLLSFYYRVGNTATPERLEIKVGTAPTVAGMTTTIFTGNNLTANTFTQGTAQPIRVTTDGTYYVGMHVTSAANSFRLSIDDVTLTAGPLAVNQALSQAVAAYPNPTSGLLHIDLRSSKAHQAQATVINSLGQSVLTRTLSTKQPDELDMATLAAGIYTLKIDLDGETAVKRISVQK</sequence>
<dbReference type="RefSeq" id="WP_208307776.1">
    <property type="nucleotide sequence ID" value="NZ_JAGETX010000006.1"/>
</dbReference>
<proteinExistence type="predicted"/>
<dbReference type="Proteomes" id="UP000670527">
    <property type="component" value="Unassembled WGS sequence"/>
</dbReference>
<gene>
    <name evidence="3" type="ORF">J4D97_11930</name>
</gene>
<dbReference type="EMBL" id="JAGETX010000006">
    <property type="protein sequence ID" value="MBO3271363.1"/>
    <property type="molecule type" value="Genomic_DNA"/>
</dbReference>
<protein>
    <submittedName>
        <fullName evidence="3">Choice-of-anchor J domain-containing protein</fullName>
    </submittedName>
</protein>
<dbReference type="Pfam" id="PF07675">
    <property type="entry name" value="Cleaved_Adhesin"/>
    <property type="match status" value="1"/>
</dbReference>
<evidence type="ECO:0000313" key="3">
    <source>
        <dbReference type="EMBL" id="MBO3271363.1"/>
    </source>
</evidence>
<feature type="chain" id="PRO_5047015409" evidence="1">
    <location>
        <begin position="33"/>
        <end position="903"/>
    </location>
</feature>
<comment type="caution">
    <text evidence="3">The sequence shown here is derived from an EMBL/GenBank/DDBJ whole genome shotgun (WGS) entry which is preliminary data.</text>
</comment>
<dbReference type="NCBIfam" id="NF038128">
    <property type="entry name" value="choice_anch_J"/>
    <property type="match status" value="1"/>
</dbReference>
<reference evidence="3 4" key="1">
    <citation type="submission" date="2021-03" db="EMBL/GenBank/DDBJ databases">
        <authorList>
            <person name="Kim M.K."/>
        </authorList>
    </citation>
    <scope>NUCLEOTIDE SEQUENCE [LARGE SCALE GENOMIC DNA]</scope>
    <source>
        <strain evidence="3 4">BT507</strain>
    </source>
</reference>
<keyword evidence="1" id="KW-0732">Signal</keyword>
<dbReference type="InterPro" id="IPR011628">
    <property type="entry name" value="Cleaved_adhesin"/>
</dbReference>
<feature type="signal peptide" evidence="1">
    <location>
        <begin position="1"/>
        <end position="32"/>
    </location>
</feature>
<keyword evidence="4" id="KW-1185">Reference proteome</keyword>
<dbReference type="InterPro" id="IPR003961">
    <property type="entry name" value="FN3_dom"/>
</dbReference>
<dbReference type="InterPro" id="IPR026444">
    <property type="entry name" value="Secre_tail"/>
</dbReference>
<dbReference type="Pfam" id="PF00041">
    <property type="entry name" value="fn3"/>
    <property type="match status" value="1"/>
</dbReference>
<accession>A0ABS3TDV7</accession>
<evidence type="ECO:0000313" key="4">
    <source>
        <dbReference type="Proteomes" id="UP000670527"/>
    </source>
</evidence>
<name>A0ABS3TDV7_9BACT</name>
<dbReference type="CDD" id="cd00063">
    <property type="entry name" value="FN3"/>
    <property type="match status" value="1"/>
</dbReference>
<organism evidence="3 4">
    <name type="scientific">Hymenobacter defluvii</name>
    <dbReference type="NCBI Taxonomy" id="2054411"/>
    <lineage>
        <taxon>Bacteria</taxon>
        <taxon>Pseudomonadati</taxon>
        <taxon>Bacteroidota</taxon>
        <taxon>Cytophagia</taxon>
        <taxon>Cytophagales</taxon>
        <taxon>Hymenobacteraceae</taxon>
        <taxon>Hymenobacter</taxon>
    </lineage>
</organism>
<evidence type="ECO:0000256" key="1">
    <source>
        <dbReference type="SAM" id="SignalP"/>
    </source>
</evidence>
<dbReference type="InterPro" id="IPR036116">
    <property type="entry name" value="FN3_sf"/>
</dbReference>